<dbReference type="PROSITE" id="PS50928">
    <property type="entry name" value="ABC_TM1"/>
    <property type="match status" value="1"/>
</dbReference>
<evidence type="ECO:0000256" key="1">
    <source>
        <dbReference type="ARBA" id="ARBA00004141"/>
    </source>
</evidence>
<feature type="domain" description="ABC transmembrane type-1" evidence="6">
    <location>
        <begin position="26"/>
        <end position="222"/>
    </location>
</feature>
<organism evidence="7 8">
    <name type="scientific">Aerophobetes bacterium</name>
    <dbReference type="NCBI Taxonomy" id="2030807"/>
    <lineage>
        <taxon>Bacteria</taxon>
        <taxon>Candidatus Aerophobota</taxon>
    </lineage>
</organism>
<dbReference type="Pfam" id="PF00528">
    <property type="entry name" value="BPD_transp_1"/>
    <property type="match status" value="1"/>
</dbReference>
<feature type="transmembrane region" description="Helical" evidence="5">
    <location>
        <begin position="156"/>
        <end position="181"/>
    </location>
</feature>
<keyword evidence="5" id="KW-0813">Transport</keyword>
<dbReference type="InterPro" id="IPR035906">
    <property type="entry name" value="MetI-like_sf"/>
</dbReference>
<proteinExistence type="inferred from homology"/>
<comment type="subcellular location">
    <subcellularLocation>
        <location evidence="5">Cell membrane</location>
        <topology evidence="5">Multi-pass membrane protein</topology>
    </subcellularLocation>
    <subcellularLocation>
        <location evidence="1">Membrane</location>
        <topology evidence="1">Multi-pass membrane protein</topology>
    </subcellularLocation>
</comment>
<feature type="transmembrane region" description="Helical" evidence="5">
    <location>
        <begin position="65"/>
        <end position="86"/>
    </location>
</feature>
<name>A0A523URT9_UNCAE</name>
<dbReference type="Gene3D" id="1.10.3720.10">
    <property type="entry name" value="MetI-like"/>
    <property type="match status" value="1"/>
</dbReference>
<dbReference type="Proteomes" id="UP000320679">
    <property type="component" value="Unassembled WGS sequence"/>
</dbReference>
<comment type="similarity">
    <text evidence="5">Belongs to the binding-protein-dependent transport system permease family.</text>
</comment>
<sequence>MTYLIENIHRLIEFTSSFDKEVLDIVLLSFRVSLSAVFFSSLISLPFSLLLALKEFPGRRVIISIVNSLLMIPAVAIGLIVYLLLVRRGPLGAVGLLYTPWAMVVAQTFLAIPIITSLSLAALQSVKRSVRETAVTLGVNLPQLIMIMFKEARYPLMAALIMAFARVIGETGMTMVVGGNIRGSTRVMTTAIALETMKGRFELAIVLGIILLLICGLISIPLQLLQGAGRK</sequence>
<dbReference type="SUPFAM" id="SSF161098">
    <property type="entry name" value="MetI-like"/>
    <property type="match status" value="1"/>
</dbReference>
<dbReference type="InterPro" id="IPR049783">
    <property type="entry name" value="ABC_perm_TupB-like"/>
</dbReference>
<dbReference type="NCBIfam" id="NF038017">
    <property type="entry name" value="ABC_perm1"/>
    <property type="match status" value="1"/>
</dbReference>
<dbReference type="PANTHER" id="PTHR43632">
    <property type="entry name" value="PERMEASE COMPONENT OF TUNGSTATE ABC TRANSPORTER"/>
    <property type="match status" value="1"/>
</dbReference>
<gene>
    <name evidence="7" type="ORF">E3J59_04010</name>
</gene>
<reference evidence="7 8" key="1">
    <citation type="submission" date="2019-03" db="EMBL/GenBank/DDBJ databases">
        <title>Metabolic potential of uncultured bacteria and archaea associated with petroleum seepage in deep-sea sediments.</title>
        <authorList>
            <person name="Dong X."/>
            <person name="Hubert C."/>
        </authorList>
    </citation>
    <scope>NUCLEOTIDE SEQUENCE [LARGE SCALE GENOMIC DNA]</scope>
    <source>
        <strain evidence="7">E29_bin78</strain>
    </source>
</reference>
<dbReference type="AlphaFoldDB" id="A0A523URT9"/>
<comment type="caution">
    <text evidence="7">The sequence shown here is derived from an EMBL/GenBank/DDBJ whole genome shotgun (WGS) entry which is preliminary data.</text>
</comment>
<feature type="transmembrane region" description="Helical" evidence="5">
    <location>
        <begin position="98"/>
        <end position="123"/>
    </location>
</feature>
<dbReference type="GO" id="GO:0005886">
    <property type="term" value="C:plasma membrane"/>
    <property type="evidence" value="ECO:0007669"/>
    <property type="project" value="UniProtKB-SubCell"/>
</dbReference>
<protein>
    <submittedName>
        <fullName evidence="7">ABC transporter permease subunit</fullName>
    </submittedName>
</protein>
<dbReference type="GO" id="GO:0055085">
    <property type="term" value="P:transmembrane transport"/>
    <property type="evidence" value="ECO:0007669"/>
    <property type="project" value="InterPro"/>
</dbReference>
<dbReference type="PANTHER" id="PTHR43632:SF1">
    <property type="entry name" value="PERMEASE COMPONENT OF TUNGSTATE ABC TRANSPORTER"/>
    <property type="match status" value="1"/>
</dbReference>
<evidence type="ECO:0000256" key="3">
    <source>
        <dbReference type="ARBA" id="ARBA00022989"/>
    </source>
</evidence>
<evidence type="ECO:0000313" key="8">
    <source>
        <dbReference type="Proteomes" id="UP000320679"/>
    </source>
</evidence>
<feature type="transmembrane region" description="Helical" evidence="5">
    <location>
        <begin position="201"/>
        <end position="225"/>
    </location>
</feature>
<keyword evidence="4 5" id="KW-0472">Membrane</keyword>
<feature type="transmembrane region" description="Helical" evidence="5">
    <location>
        <begin position="32"/>
        <end position="53"/>
    </location>
</feature>
<keyword evidence="2 5" id="KW-0812">Transmembrane</keyword>
<evidence type="ECO:0000256" key="2">
    <source>
        <dbReference type="ARBA" id="ARBA00022692"/>
    </source>
</evidence>
<dbReference type="EMBL" id="SOJK01000174">
    <property type="protein sequence ID" value="TET45250.1"/>
    <property type="molecule type" value="Genomic_DNA"/>
</dbReference>
<evidence type="ECO:0000256" key="5">
    <source>
        <dbReference type="RuleBase" id="RU363032"/>
    </source>
</evidence>
<evidence type="ECO:0000313" key="7">
    <source>
        <dbReference type="EMBL" id="TET45250.1"/>
    </source>
</evidence>
<dbReference type="InterPro" id="IPR000515">
    <property type="entry name" value="MetI-like"/>
</dbReference>
<keyword evidence="3 5" id="KW-1133">Transmembrane helix</keyword>
<evidence type="ECO:0000259" key="6">
    <source>
        <dbReference type="PROSITE" id="PS50928"/>
    </source>
</evidence>
<evidence type="ECO:0000256" key="4">
    <source>
        <dbReference type="ARBA" id="ARBA00023136"/>
    </source>
</evidence>
<dbReference type="CDD" id="cd06261">
    <property type="entry name" value="TM_PBP2"/>
    <property type="match status" value="1"/>
</dbReference>
<accession>A0A523URT9</accession>